<evidence type="ECO:0000313" key="4">
    <source>
        <dbReference type="Proteomes" id="UP000309566"/>
    </source>
</evidence>
<protein>
    <submittedName>
        <fullName evidence="2">DUF3791 domain-containing protein</fullName>
    </submittedName>
</protein>
<dbReference type="Pfam" id="PF12668">
    <property type="entry name" value="DUF3791"/>
    <property type="match status" value="1"/>
</dbReference>
<evidence type="ECO:0000313" key="3">
    <source>
        <dbReference type="Proteomes" id="UP000092631"/>
    </source>
</evidence>
<reference evidence="3" key="1">
    <citation type="submission" date="2016-04" db="EMBL/GenBank/DDBJ databases">
        <title>Complete Genome Sequences of Twelve Strains of a Stable Defined Moderately Diverse Mouse Microbiota 2 (sDMDMm2).</title>
        <authorList>
            <person name="Uchimura Y."/>
            <person name="Wyss M."/>
            <person name="Brugiroux S."/>
            <person name="Limenitakis J.P."/>
            <person name="Stecher B."/>
            <person name="McCoy K.D."/>
            <person name="Macpherson A.J."/>
        </authorList>
    </citation>
    <scope>NUCLEOTIDE SEQUENCE [LARGE SCALE GENOMIC DNA]</scope>
    <source>
        <strain evidence="3">I48</strain>
    </source>
</reference>
<dbReference type="Proteomes" id="UP000309566">
    <property type="component" value="Unassembled WGS sequence"/>
</dbReference>
<organism evidence="1 3">
    <name type="scientific">Bacteroides caecimuris</name>
    <dbReference type="NCBI Taxonomy" id="1796613"/>
    <lineage>
        <taxon>Bacteria</taxon>
        <taxon>Pseudomonadati</taxon>
        <taxon>Bacteroidota</taxon>
        <taxon>Bacteroidia</taxon>
        <taxon>Bacteroidales</taxon>
        <taxon>Bacteroidaceae</taxon>
        <taxon>Bacteroides</taxon>
    </lineage>
</organism>
<dbReference type="KEGG" id="bcae:A4V03_20445"/>
<evidence type="ECO:0000313" key="1">
    <source>
        <dbReference type="EMBL" id="ARE60488.1"/>
    </source>
</evidence>
<reference evidence="1" key="2">
    <citation type="submission" date="2017-04" db="EMBL/GenBank/DDBJ databases">
        <title>Complete Genome Sequences of Twelve Strains of a Stable Defined Moderately Diverse Mouse Microbiota 2 (sDMDMm2).</title>
        <authorList>
            <person name="Uchimura Y."/>
            <person name="Wyss M."/>
            <person name="Brugiroux S."/>
            <person name="Limenitakis J.P."/>
            <person name="Stecher B."/>
            <person name="McCoy K.D."/>
            <person name="Macpherson A.J."/>
        </authorList>
    </citation>
    <scope>NUCLEOTIDE SEQUENCE</scope>
    <source>
        <strain evidence="1">I48</strain>
    </source>
</reference>
<keyword evidence="3" id="KW-1185">Reference proteome</keyword>
<accession>A0A4S2CF75</accession>
<dbReference type="EMBL" id="CP015401">
    <property type="protein sequence ID" value="ARE60488.1"/>
    <property type="molecule type" value="Genomic_DNA"/>
</dbReference>
<dbReference type="AlphaFoldDB" id="A0A1V0QD56"/>
<evidence type="ECO:0000313" key="2">
    <source>
        <dbReference type="EMBL" id="TGY27047.1"/>
    </source>
</evidence>
<reference evidence="2 4" key="3">
    <citation type="submission" date="2019-04" db="EMBL/GenBank/DDBJ databases">
        <title>Microbes associate with the intestines of laboratory mice.</title>
        <authorList>
            <person name="Navarre W."/>
            <person name="Wong E."/>
            <person name="Huang K."/>
            <person name="Tropini C."/>
            <person name="Ng K."/>
            <person name="Yu B."/>
        </authorList>
    </citation>
    <scope>NUCLEOTIDE SEQUENCE [LARGE SCALE GENOMIC DNA]</scope>
    <source>
        <strain evidence="2 4">NM63_1-25</strain>
    </source>
</reference>
<dbReference type="InterPro" id="IPR024269">
    <property type="entry name" value="DUF3791"/>
</dbReference>
<dbReference type="Proteomes" id="UP000092631">
    <property type="component" value="Chromosome"/>
</dbReference>
<accession>A0A1V0QD56</accession>
<dbReference type="EMBL" id="SRYX01000088">
    <property type="protein sequence ID" value="TGY27047.1"/>
    <property type="molecule type" value="Genomic_DNA"/>
</dbReference>
<sequence length="64" mass="7310">MHLLIIYPYGGLAFLDECYEAEHLLSIEDAINNIAIICKNNGNHSIFRLDTHRNPAYLCAITNY</sequence>
<proteinExistence type="predicted"/>
<name>A0A1V0QD56_9BACE</name>
<gene>
    <name evidence="1" type="ORF">A4V03_20445</name>
    <name evidence="2" type="ORF">E5353_16410</name>
</gene>